<proteinExistence type="predicted"/>
<dbReference type="EMBL" id="CBFW010000216">
    <property type="protein sequence ID" value="CDC74387.1"/>
    <property type="molecule type" value="Genomic_DNA"/>
</dbReference>
<comment type="caution">
    <text evidence="2">The sequence shown here is derived from an EMBL/GenBank/DDBJ whole genome shotgun (WGS) entry which is preliminary data.</text>
</comment>
<protein>
    <submittedName>
        <fullName evidence="2">Uncharacterized protein</fullName>
    </submittedName>
</protein>
<accession>R6UUJ1</accession>
<name>R6UUJ1_9BACT</name>
<gene>
    <name evidence="2" type="ORF">BN580_01494</name>
</gene>
<organism evidence="2 3">
    <name type="scientific">Candidatus Colimorpha enterica</name>
    <dbReference type="NCBI Taxonomy" id="3083063"/>
    <lineage>
        <taxon>Bacteria</taxon>
        <taxon>Pseudomonadati</taxon>
        <taxon>Bacteroidota</taxon>
        <taxon>Bacteroidia</taxon>
        <taxon>Bacteroidales</taxon>
        <taxon>Candidatus Colimorpha</taxon>
    </lineage>
</organism>
<keyword evidence="1" id="KW-0472">Membrane</keyword>
<evidence type="ECO:0000313" key="3">
    <source>
        <dbReference type="Proteomes" id="UP000017938"/>
    </source>
</evidence>
<evidence type="ECO:0000256" key="1">
    <source>
        <dbReference type="SAM" id="Phobius"/>
    </source>
</evidence>
<reference evidence="2" key="1">
    <citation type="submission" date="2012-11" db="EMBL/GenBank/DDBJ databases">
        <title>Dependencies among metagenomic species, viruses, plasmids and units of genetic variation.</title>
        <authorList>
            <person name="Nielsen H.B."/>
            <person name="Almeida M."/>
            <person name="Juncker A.S."/>
            <person name="Rasmussen S."/>
            <person name="Li J."/>
            <person name="Sunagawa S."/>
            <person name="Plichta D."/>
            <person name="Gautier L."/>
            <person name="Le Chatelier E."/>
            <person name="Peletier E."/>
            <person name="Bonde I."/>
            <person name="Nielsen T."/>
            <person name="Manichanh C."/>
            <person name="Arumugam M."/>
            <person name="Batto J."/>
            <person name="Santos M.B.Q.D."/>
            <person name="Blom N."/>
            <person name="Borruel N."/>
            <person name="Burgdorf K.S."/>
            <person name="Boumezbeur F."/>
            <person name="Casellas F."/>
            <person name="Dore J."/>
            <person name="Guarner F."/>
            <person name="Hansen T."/>
            <person name="Hildebrand F."/>
            <person name="Kaas R.S."/>
            <person name="Kennedy S."/>
            <person name="Kristiansen K."/>
            <person name="Kultima J.R."/>
            <person name="Leonard P."/>
            <person name="Levenez F."/>
            <person name="Lund O."/>
            <person name="Moumen B."/>
            <person name="Le Paslier D."/>
            <person name="Pons N."/>
            <person name="Pedersen O."/>
            <person name="Prifti E."/>
            <person name="Qin J."/>
            <person name="Raes J."/>
            <person name="Tap J."/>
            <person name="Tims S."/>
            <person name="Ussery D.W."/>
            <person name="Yamada T."/>
            <person name="MetaHit consortium"/>
            <person name="Renault P."/>
            <person name="Sicheritz-Ponten T."/>
            <person name="Bork P."/>
            <person name="Wang J."/>
            <person name="Brunak S."/>
            <person name="Ehrlich S.D."/>
        </authorList>
    </citation>
    <scope>NUCLEOTIDE SEQUENCE [LARGE SCALE GENOMIC DNA]</scope>
</reference>
<feature type="transmembrane region" description="Helical" evidence="1">
    <location>
        <begin position="39"/>
        <end position="59"/>
    </location>
</feature>
<sequence>MANAVFCARISFLYASVSGTSLPFTSTFEQRATISSGAPFVYWIIPLLPLWTVDIIFLIESNGASPILGNSSVISGFFSPSEDA</sequence>
<dbReference type="Proteomes" id="UP000017938">
    <property type="component" value="Unassembled WGS sequence"/>
</dbReference>
<dbReference type="AlphaFoldDB" id="R6UUJ1"/>
<keyword evidence="1" id="KW-1133">Transmembrane helix</keyword>
<dbReference type="STRING" id="1263015.BN580_01494"/>
<keyword evidence="1" id="KW-0812">Transmembrane</keyword>
<evidence type="ECO:0000313" key="2">
    <source>
        <dbReference type="EMBL" id="CDC74387.1"/>
    </source>
</evidence>